<name>A0ABM9UJ84_SARVE</name>
<sequence length="34" mass="3779">MPLAVKILVIFAFCFSIAVIISLAVFARKVLKKK</sequence>
<keyword evidence="1" id="KW-0472">Membrane</keyword>
<gene>
    <name evidence="2" type="ORF">ERS852473_00032</name>
</gene>
<evidence type="ECO:0000313" key="3">
    <source>
        <dbReference type="Proteomes" id="UP000095488"/>
    </source>
</evidence>
<evidence type="ECO:0000256" key="1">
    <source>
        <dbReference type="SAM" id="Phobius"/>
    </source>
</evidence>
<accession>A0ABM9UJ84</accession>
<proteinExistence type="predicted"/>
<reference evidence="2 3" key="1">
    <citation type="submission" date="2015-09" db="EMBL/GenBank/DDBJ databases">
        <authorList>
            <consortium name="Pathogen Informatics"/>
        </authorList>
    </citation>
    <scope>NUCLEOTIDE SEQUENCE [LARGE SCALE GENOMIC DNA]</scope>
    <source>
        <strain evidence="2 3">2789STDY5834858</strain>
    </source>
</reference>
<keyword evidence="1" id="KW-1133">Transmembrane helix</keyword>
<protein>
    <recommendedName>
        <fullName evidence="4">NADH dehydrogenase subunit 3</fullName>
    </recommendedName>
</protein>
<keyword evidence="3" id="KW-1185">Reference proteome</keyword>
<dbReference type="Proteomes" id="UP000095488">
    <property type="component" value="Unassembled WGS sequence"/>
</dbReference>
<keyword evidence="1" id="KW-0812">Transmembrane</keyword>
<feature type="transmembrane region" description="Helical" evidence="1">
    <location>
        <begin position="6"/>
        <end position="27"/>
    </location>
</feature>
<evidence type="ECO:0000313" key="2">
    <source>
        <dbReference type="EMBL" id="CUN40882.1"/>
    </source>
</evidence>
<comment type="caution">
    <text evidence="2">The sequence shown here is derived from an EMBL/GenBank/DDBJ whole genome shotgun (WGS) entry which is preliminary data.</text>
</comment>
<evidence type="ECO:0008006" key="4">
    <source>
        <dbReference type="Google" id="ProtNLM"/>
    </source>
</evidence>
<dbReference type="EMBL" id="CYZR01000001">
    <property type="protein sequence ID" value="CUN40882.1"/>
    <property type="molecule type" value="Genomic_DNA"/>
</dbReference>
<organism evidence="2 3">
    <name type="scientific">Sarcina ventriculi</name>
    <name type="common">Clostridium ventriculi</name>
    <dbReference type="NCBI Taxonomy" id="1267"/>
    <lineage>
        <taxon>Bacteria</taxon>
        <taxon>Bacillati</taxon>
        <taxon>Bacillota</taxon>
        <taxon>Clostridia</taxon>
        <taxon>Eubacteriales</taxon>
        <taxon>Clostridiaceae</taxon>
        <taxon>Sarcina</taxon>
    </lineage>
</organism>